<accession>D2TY90</accession>
<feature type="domain" description="AsmA" evidence="1">
    <location>
        <begin position="211"/>
        <end position="516"/>
    </location>
</feature>
<dbReference type="GO" id="GO:0090313">
    <property type="term" value="P:regulation of protein targeting to membrane"/>
    <property type="evidence" value="ECO:0007669"/>
    <property type="project" value="TreeGrafter"/>
</dbReference>
<dbReference type="EMBL" id="FN545182">
    <property type="protein sequence ID" value="CBA72372.1"/>
    <property type="molecule type" value="Genomic_DNA"/>
</dbReference>
<evidence type="ECO:0000313" key="2">
    <source>
        <dbReference type="EMBL" id="CBA72372.1"/>
    </source>
</evidence>
<dbReference type="AlphaFoldDB" id="D2TY90"/>
<dbReference type="GO" id="GO:0005886">
    <property type="term" value="C:plasma membrane"/>
    <property type="evidence" value="ECO:0007669"/>
    <property type="project" value="TreeGrafter"/>
</dbReference>
<evidence type="ECO:0000259" key="1">
    <source>
        <dbReference type="Pfam" id="PF05170"/>
    </source>
</evidence>
<dbReference type="PANTHER" id="PTHR30441:SF4">
    <property type="entry name" value="PROTEIN ASMA"/>
    <property type="match status" value="1"/>
</dbReference>
<gene>
    <name evidence="2" type="ORF">ARN_10970</name>
</gene>
<dbReference type="PANTHER" id="PTHR30441">
    <property type="entry name" value="DUF748 DOMAIN-CONTAINING PROTEIN"/>
    <property type="match status" value="1"/>
</dbReference>
<sequence length="612" mass="68000">MMETVMKRFLTTLAILIVVILAGLTTLVLLVNPNDFRHYLIDKVEQKSGYHLVFQGEMRWHVWPSLSIITGPISLTAPGATKPAISADNMRLDVSLWPLISHQLSVEQIVISGAVLRSTPDSAAKLNQDDPIAPEGLNHISRKNNNASKWLFEINKIKLTDSLLIWQLDNDTQLNMRNIMLSLSRQDDHFINVNFSSNVSKDQQDLTFSLKSILNIADYPHQIAGEINQLEYKMSGINLPTGGISGDATLLFNYLRDQQPVLTLSNLAINVNDNHLTGNLVAQLGKSPDYQLNIASTKLDLDKILGWQPLLQPLIETKITPQISTKPVIATANTDSYDLGYLKQFPFQATISADKLIYRGLIVDSFKSKITNKKALLNVSQLEGGLLGGNFDLPVSLNYENSPVIVTAKPKFNNVKLAPLLQAFNMPDKLDGSLILAANLSGPGYGKFAVLNFWSGNANVILSKAQLTGLNITSLIQHAFSRLTDKVNTPQNLTDNTQIQNLNVDTKLNKGLLSFTNLVASSEAISIDGNGWLNLASKSADVKLLVNINKGWHGDDNFINKLKKLVIPLRIYGKWQNLQYQLNIEKLLRDEFQSQAKKALDSWLEKEVKLQH</sequence>
<dbReference type="InterPro" id="IPR007844">
    <property type="entry name" value="AsmA"/>
</dbReference>
<name>D2TY90_9GAMM</name>
<feature type="domain" description="AsmA" evidence="1">
    <location>
        <begin position="9"/>
        <end position="206"/>
    </location>
</feature>
<dbReference type="InterPro" id="IPR052894">
    <property type="entry name" value="AsmA-related"/>
</dbReference>
<dbReference type="Pfam" id="PF05170">
    <property type="entry name" value="AsmA"/>
    <property type="match status" value="2"/>
</dbReference>
<organism evidence="2">
    <name type="scientific">Arsenophonus nasoniae</name>
    <name type="common">son-killer infecting Nasonia vitripennis</name>
    <dbReference type="NCBI Taxonomy" id="638"/>
    <lineage>
        <taxon>Bacteria</taxon>
        <taxon>Pseudomonadati</taxon>
        <taxon>Pseudomonadota</taxon>
        <taxon>Gammaproteobacteria</taxon>
        <taxon>Enterobacterales</taxon>
        <taxon>Morganellaceae</taxon>
        <taxon>Arsenophonus</taxon>
    </lineage>
</organism>
<protein>
    <submittedName>
        <fullName evidence="2">Outer membrane assembly protein</fullName>
    </submittedName>
</protein>
<reference evidence="2" key="1">
    <citation type="journal article" date="2010" name="Insect Mol. Biol.">
        <title>The draft genome sequence of Arsenophonus nasoniae, son-killer bacterium of Nasonia vitripennis, reveals genes associated with virulence and symbiosis.</title>
        <authorList>
            <person name="Wilkes T."/>
            <person name="Darby A.C."/>
            <person name="Choi J."/>
            <person name="Colborne J.K."/>
            <person name="Werren J.H."/>
            <person name="Hurst G.D.D."/>
        </authorList>
    </citation>
    <scope>NUCLEOTIDE SEQUENCE</scope>
</reference>
<proteinExistence type="predicted"/>
<dbReference type="NCBIfam" id="NF008091">
    <property type="entry name" value="PRK10833.1"/>
    <property type="match status" value="1"/>
</dbReference>